<dbReference type="InterPro" id="IPR015940">
    <property type="entry name" value="UBA"/>
</dbReference>
<feature type="compositionally biased region" description="Low complexity" evidence="2">
    <location>
        <begin position="86"/>
        <end position="99"/>
    </location>
</feature>
<keyword evidence="6" id="KW-1185">Reference proteome</keyword>
<dbReference type="SMART" id="SM00727">
    <property type="entry name" value="STI1"/>
    <property type="match status" value="4"/>
</dbReference>
<evidence type="ECO:0000313" key="5">
    <source>
        <dbReference type="EMBL" id="KAJ1532022.1"/>
    </source>
</evidence>
<evidence type="ECO:0000259" key="3">
    <source>
        <dbReference type="PROSITE" id="PS50030"/>
    </source>
</evidence>
<dbReference type="SMART" id="SM00165">
    <property type="entry name" value="UBA"/>
    <property type="match status" value="1"/>
</dbReference>
<dbReference type="GO" id="GO:0005829">
    <property type="term" value="C:cytosol"/>
    <property type="evidence" value="ECO:0007669"/>
    <property type="project" value="TreeGrafter"/>
</dbReference>
<evidence type="ECO:0000313" key="6">
    <source>
        <dbReference type="Proteomes" id="UP001075354"/>
    </source>
</evidence>
<dbReference type="FunFam" id="1.10.8.10:FF:000077">
    <property type="entry name" value="Ubiquilin like"/>
    <property type="match status" value="1"/>
</dbReference>
<dbReference type="PROSITE" id="PS50053">
    <property type="entry name" value="UBIQUITIN_2"/>
    <property type="match status" value="1"/>
</dbReference>
<proteinExistence type="predicted"/>
<gene>
    <name evidence="5" type="ORF">ONE63_000656</name>
</gene>
<dbReference type="Proteomes" id="UP001075354">
    <property type="component" value="Chromosome 1"/>
</dbReference>
<dbReference type="Gene3D" id="1.10.260.100">
    <property type="match status" value="1"/>
</dbReference>
<dbReference type="EMBL" id="JAPTSV010000001">
    <property type="protein sequence ID" value="KAJ1532022.1"/>
    <property type="molecule type" value="Genomic_DNA"/>
</dbReference>
<dbReference type="InterPro" id="IPR009060">
    <property type="entry name" value="UBA-like_sf"/>
</dbReference>
<organism evidence="5 6">
    <name type="scientific">Megalurothrips usitatus</name>
    <name type="common">bean blossom thrips</name>
    <dbReference type="NCBI Taxonomy" id="439358"/>
    <lineage>
        <taxon>Eukaryota</taxon>
        <taxon>Metazoa</taxon>
        <taxon>Ecdysozoa</taxon>
        <taxon>Arthropoda</taxon>
        <taxon>Hexapoda</taxon>
        <taxon>Insecta</taxon>
        <taxon>Pterygota</taxon>
        <taxon>Neoptera</taxon>
        <taxon>Paraneoptera</taxon>
        <taxon>Thysanoptera</taxon>
        <taxon>Terebrantia</taxon>
        <taxon>Thripoidea</taxon>
        <taxon>Thripidae</taxon>
        <taxon>Megalurothrips</taxon>
    </lineage>
</organism>
<dbReference type="InterPro" id="IPR000626">
    <property type="entry name" value="Ubiquitin-like_dom"/>
</dbReference>
<dbReference type="CDD" id="cd14399">
    <property type="entry name" value="UBA_PLICs"/>
    <property type="match status" value="1"/>
</dbReference>
<reference evidence="5" key="1">
    <citation type="submission" date="2022-12" db="EMBL/GenBank/DDBJ databases">
        <title>Chromosome-level genome assembly of the bean flower thrips Megalurothrips usitatus.</title>
        <authorList>
            <person name="Ma L."/>
            <person name="Liu Q."/>
            <person name="Li H."/>
            <person name="Cai W."/>
        </authorList>
    </citation>
    <scope>NUCLEOTIDE SEQUENCE</scope>
    <source>
        <strain evidence="5">Cailab_2022a</strain>
    </source>
</reference>
<feature type="compositionally biased region" description="Low complexity" evidence="2">
    <location>
        <begin position="463"/>
        <end position="498"/>
    </location>
</feature>
<dbReference type="AlphaFoldDB" id="A0AAV7Y2M0"/>
<name>A0AAV7Y2M0_9NEOP</name>
<feature type="region of interest" description="Disordered" evidence="2">
    <location>
        <begin position="255"/>
        <end position="310"/>
    </location>
</feature>
<dbReference type="CDD" id="cd01808">
    <property type="entry name" value="Ubl_PLICs"/>
    <property type="match status" value="1"/>
</dbReference>
<dbReference type="GO" id="GO:0006511">
    <property type="term" value="P:ubiquitin-dependent protein catabolic process"/>
    <property type="evidence" value="ECO:0007669"/>
    <property type="project" value="TreeGrafter"/>
</dbReference>
<dbReference type="SUPFAM" id="SSF46934">
    <property type="entry name" value="UBA-like"/>
    <property type="match status" value="1"/>
</dbReference>
<dbReference type="FunFam" id="1.10.260.100:FF:000001">
    <property type="entry name" value="Ubiquilin 1"/>
    <property type="match status" value="1"/>
</dbReference>
<dbReference type="PANTHER" id="PTHR10677:SF3">
    <property type="entry name" value="FI07626P-RELATED"/>
    <property type="match status" value="1"/>
</dbReference>
<dbReference type="PROSITE" id="PS50030">
    <property type="entry name" value="UBA"/>
    <property type="match status" value="1"/>
</dbReference>
<feature type="domain" description="Ubiquitin-like" evidence="4">
    <location>
        <begin position="13"/>
        <end position="87"/>
    </location>
</feature>
<dbReference type="PANTHER" id="PTHR10677">
    <property type="entry name" value="UBIQUILIN"/>
    <property type="match status" value="1"/>
</dbReference>
<accession>A0AAV7Y2M0</accession>
<feature type="region of interest" description="Disordered" evidence="2">
    <location>
        <begin position="86"/>
        <end position="108"/>
    </location>
</feature>
<feature type="region of interest" description="Disordered" evidence="2">
    <location>
        <begin position="463"/>
        <end position="504"/>
    </location>
</feature>
<dbReference type="InterPro" id="IPR029071">
    <property type="entry name" value="Ubiquitin-like_domsf"/>
</dbReference>
<dbReference type="Pfam" id="PF00627">
    <property type="entry name" value="UBA"/>
    <property type="match status" value="1"/>
</dbReference>
<dbReference type="Gene3D" id="3.10.20.90">
    <property type="entry name" value="Phosphatidylinositol 3-kinase Catalytic Subunit, Chain A, domain 1"/>
    <property type="match status" value="1"/>
</dbReference>
<evidence type="ECO:0000256" key="1">
    <source>
        <dbReference type="ARBA" id="ARBA00074668"/>
    </source>
</evidence>
<sequence length="580" mass="62890">MAEGQDDSPSKKWTLTVKTPKEKKTVEVEENATVKELKDLVALKFSAQPEQLCLIFAGKIMKDPDSLKTHNIKDGLTVHLVIKTSTPRSSDTGTSSSPSYAQQLPPVDISDSTGFGLGGALGGIPGLESLGMGSANFMEMQQRMQRELSSNPELIRNLMDNPAVTQLMSDPNIVRSIFESNPQMRELMERNPEISHIMNNPQLLRQTLELARNPSMLQELMRTHDRALSNLESIPGGYNALQRMYRDIQEPMLSAASDPRNPFAGLVDSNPDGANPQQGQENRDPLPNPWSPRDAANNSSAPRTPRTVPSNTSALCCVINILYCCAGGNALQNMMQQMIDNPQAMQNFTSAPYVQNLLESMEQDPDMAMRLLNMNPLISRNPAMQEQMRTMLPNFMQQLQNPEVQNLTSNPQALSAIMQIQQGLDRLRDAAPSFVSSLGLGPLPSFNLDPAAAASNTASATAGAATRTAGDSPAASTNSDPTSTTTTTSSTPNAGTGPAPNRQDDALSQFLSRMFANMSSQNPSATPSLPPEERYRSQLEQLTSMGFVNRDANLQALIATFGDVNAAVERLLGNGQLSQS</sequence>
<comment type="caution">
    <text evidence="5">The sequence shown here is derived from an EMBL/GenBank/DDBJ whole genome shotgun (WGS) entry which is preliminary data.</text>
</comment>
<evidence type="ECO:0000259" key="4">
    <source>
        <dbReference type="PROSITE" id="PS50053"/>
    </source>
</evidence>
<dbReference type="Gene3D" id="1.10.8.10">
    <property type="entry name" value="DNA helicase RuvA subunit, C-terminal domain"/>
    <property type="match status" value="1"/>
</dbReference>
<evidence type="ECO:0000256" key="2">
    <source>
        <dbReference type="SAM" id="MobiDB-lite"/>
    </source>
</evidence>
<feature type="compositionally biased region" description="Polar residues" evidence="2">
    <location>
        <begin position="296"/>
        <end position="310"/>
    </location>
</feature>
<dbReference type="SMART" id="SM00213">
    <property type="entry name" value="UBQ"/>
    <property type="match status" value="1"/>
</dbReference>
<dbReference type="SUPFAM" id="SSF54236">
    <property type="entry name" value="Ubiquitin-like"/>
    <property type="match status" value="1"/>
</dbReference>
<dbReference type="Pfam" id="PF23195">
    <property type="entry name" value="UBQLN1"/>
    <property type="match status" value="1"/>
</dbReference>
<dbReference type="FunFam" id="3.10.20.90:FF:000095">
    <property type="entry name" value="Ubiquilin 4"/>
    <property type="match status" value="1"/>
</dbReference>
<protein>
    <recommendedName>
        <fullName evidence="1">Ubiquilin-like protein</fullName>
    </recommendedName>
</protein>
<dbReference type="InterPro" id="IPR006636">
    <property type="entry name" value="STI1_HS-bd"/>
</dbReference>
<dbReference type="GO" id="GO:0031593">
    <property type="term" value="F:polyubiquitin modification-dependent protein binding"/>
    <property type="evidence" value="ECO:0007669"/>
    <property type="project" value="TreeGrafter"/>
</dbReference>
<dbReference type="Pfam" id="PF00240">
    <property type="entry name" value="ubiquitin"/>
    <property type="match status" value="1"/>
</dbReference>
<dbReference type="InterPro" id="IPR015496">
    <property type="entry name" value="Ubiquilin"/>
</dbReference>
<feature type="domain" description="UBA" evidence="3">
    <location>
        <begin position="530"/>
        <end position="574"/>
    </location>
</feature>